<reference evidence="2 3" key="1">
    <citation type="submission" date="2018-12" db="EMBL/GenBank/DDBJ databases">
        <title>Genome sequence and assembly of Colletotrichum trifolii.</title>
        <authorList>
            <person name="Gan P."/>
            <person name="Shirasu K."/>
        </authorList>
    </citation>
    <scope>NUCLEOTIDE SEQUENCE [LARGE SCALE GENOMIC DNA]</scope>
    <source>
        <strain evidence="2 3">543-2</strain>
    </source>
</reference>
<proteinExistence type="predicted"/>
<dbReference type="GO" id="GO:0016071">
    <property type="term" value="P:mRNA metabolic process"/>
    <property type="evidence" value="ECO:0007669"/>
    <property type="project" value="UniProtKB-ARBA"/>
</dbReference>
<evidence type="ECO:0000313" key="3">
    <source>
        <dbReference type="Proteomes" id="UP000295703"/>
    </source>
</evidence>
<dbReference type="Pfam" id="PF15365">
    <property type="entry name" value="PNRC"/>
    <property type="match status" value="1"/>
</dbReference>
<accession>A0A4R8QMG4</accession>
<dbReference type="Proteomes" id="UP000295703">
    <property type="component" value="Unassembled WGS sequence"/>
</dbReference>
<feature type="compositionally biased region" description="Basic and acidic residues" evidence="1">
    <location>
        <begin position="270"/>
        <end position="282"/>
    </location>
</feature>
<feature type="compositionally biased region" description="Basic residues" evidence="1">
    <location>
        <begin position="204"/>
        <end position="216"/>
    </location>
</feature>
<dbReference type="InterPro" id="IPR028322">
    <property type="entry name" value="PNRC-like_rgn"/>
</dbReference>
<name>A0A4R8QMG4_COLTR</name>
<evidence type="ECO:0008006" key="4">
    <source>
        <dbReference type="Google" id="ProtNLM"/>
    </source>
</evidence>
<dbReference type="EMBL" id="RYZW01000202">
    <property type="protein sequence ID" value="TDZ38386.1"/>
    <property type="molecule type" value="Genomic_DNA"/>
</dbReference>
<evidence type="ECO:0000256" key="1">
    <source>
        <dbReference type="SAM" id="MobiDB-lite"/>
    </source>
</evidence>
<feature type="compositionally biased region" description="Basic and acidic residues" evidence="1">
    <location>
        <begin position="161"/>
        <end position="170"/>
    </location>
</feature>
<keyword evidence="3" id="KW-1185">Reference proteome</keyword>
<comment type="caution">
    <text evidence="2">The sequence shown here is derived from an EMBL/GenBank/DDBJ whole genome shotgun (WGS) entry which is preliminary data.</text>
</comment>
<feature type="compositionally biased region" description="Polar residues" evidence="1">
    <location>
        <begin position="18"/>
        <end position="29"/>
    </location>
</feature>
<organism evidence="2 3">
    <name type="scientific">Colletotrichum trifolii</name>
    <dbReference type="NCBI Taxonomy" id="5466"/>
    <lineage>
        <taxon>Eukaryota</taxon>
        <taxon>Fungi</taxon>
        <taxon>Dikarya</taxon>
        <taxon>Ascomycota</taxon>
        <taxon>Pezizomycotina</taxon>
        <taxon>Sordariomycetes</taxon>
        <taxon>Hypocreomycetidae</taxon>
        <taxon>Glomerellales</taxon>
        <taxon>Glomerellaceae</taxon>
        <taxon>Colletotrichum</taxon>
        <taxon>Colletotrichum orbiculare species complex</taxon>
    </lineage>
</organism>
<feature type="region of interest" description="Disordered" evidence="1">
    <location>
        <begin position="1"/>
        <end position="84"/>
    </location>
</feature>
<protein>
    <recommendedName>
        <fullName evidence="4">Proteophosphoglycan 5</fullName>
    </recommendedName>
</protein>
<sequence>MYASENDVGNVPGLGSEQFAQPHTPQKPRTGSPEPQIGSGVQDGSKHRSRNKSRAKNPNSVASPDVSRQIRRSTPQSVPVNSKASSAMAFAGATFHASPAPSALPMPSFYSKAVPESSGPRAANKDVHPQPSPPATNPELPSHKYPSTAPAARESPLDAIFRADRAEKEKARRRGSVRSPANPYGFGSPFPQSPKDDGSPFAPKSHHTHPGHRLPFHRSSTGASPAEFDGFSGKPLGPAFSTPYQERIRAARATPDQPTGPPSGSPNPSADDRSEALKKYLFGDKFACASPQTGPTTTYPGGSPAVNGSHDDEVRTTDLRVMEDNLRRILKLDSSITTAKSGERPLYS</sequence>
<feature type="compositionally biased region" description="Low complexity" evidence="1">
    <location>
        <begin position="291"/>
        <end position="304"/>
    </location>
</feature>
<gene>
    <name evidence="2" type="ORF">CTRI78_v010867</name>
</gene>
<feature type="compositionally biased region" description="Low complexity" evidence="1">
    <location>
        <begin position="97"/>
        <end position="108"/>
    </location>
</feature>
<dbReference type="AlphaFoldDB" id="A0A4R8QMG4"/>
<feature type="compositionally biased region" description="Polar residues" evidence="1">
    <location>
        <begin position="72"/>
        <end position="84"/>
    </location>
</feature>
<evidence type="ECO:0000313" key="2">
    <source>
        <dbReference type="EMBL" id="TDZ38386.1"/>
    </source>
</evidence>
<feature type="region of interest" description="Disordered" evidence="1">
    <location>
        <begin position="97"/>
        <end position="314"/>
    </location>
</feature>